<organism evidence="1 2">
    <name type="scientific">Oedothorax gibbosus</name>
    <dbReference type="NCBI Taxonomy" id="931172"/>
    <lineage>
        <taxon>Eukaryota</taxon>
        <taxon>Metazoa</taxon>
        <taxon>Ecdysozoa</taxon>
        <taxon>Arthropoda</taxon>
        <taxon>Chelicerata</taxon>
        <taxon>Arachnida</taxon>
        <taxon>Araneae</taxon>
        <taxon>Araneomorphae</taxon>
        <taxon>Entelegynae</taxon>
        <taxon>Araneoidea</taxon>
        <taxon>Linyphiidae</taxon>
        <taxon>Erigoninae</taxon>
        <taxon>Oedothorax</taxon>
    </lineage>
</organism>
<dbReference type="Proteomes" id="UP000827092">
    <property type="component" value="Unassembled WGS sequence"/>
</dbReference>
<keyword evidence="2" id="KW-1185">Reference proteome</keyword>
<protein>
    <submittedName>
        <fullName evidence="1">Uncharacterized protein</fullName>
    </submittedName>
</protein>
<evidence type="ECO:0000313" key="2">
    <source>
        <dbReference type="Proteomes" id="UP000827092"/>
    </source>
</evidence>
<dbReference type="AlphaFoldDB" id="A0AAV6TJH2"/>
<dbReference type="EMBL" id="JAFNEN010003148">
    <property type="protein sequence ID" value="KAG8172080.1"/>
    <property type="molecule type" value="Genomic_DNA"/>
</dbReference>
<sequence length="105" mass="11585">MSILETSPIKEARHRMPTHFPQVVAATLRSNYLSVDAASLEVPKKQSVEGSTSRGCRVESLVVLRFLCCNHRSHRASGSEARVKGFIHTLPFTLIAAFPTPQAVR</sequence>
<name>A0AAV6TJH2_9ARAC</name>
<proteinExistence type="predicted"/>
<gene>
    <name evidence="1" type="ORF">JTE90_007420</name>
</gene>
<reference evidence="1 2" key="1">
    <citation type="journal article" date="2022" name="Nat. Ecol. Evol.">
        <title>A masculinizing supergene underlies an exaggerated male reproductive morph in a spider.</title>
        <authorList>
            <person name="Hendrickx F."/>
            <person name="De Corte Z."/>
            <person name="Sonet G."/>
            <person name="Van Belleghem S.M."/>
            <person name="Kostlbacher S."/>
            <person name="Vangestel C."/>
        </authorList>
    </citation>
    <scope>NUCLEOTIDE SEQUENCE [LARGE SCALE GENOMIC DNA]</scope>
    <source>
        <strain evidence="1">W744_W776</strain>
    </source>
</reference>
<comment type="caution">
    <text evidence="1">The sequence shown here is derived from an EMBL/GenBank/DDBJ whole genome shotgun (WGS) entry which is preliminary data.</text>
</comment>
<evidence type="ECO:0000313" key="1">
    <source>
        <dbReference type="EMBL" id="KAG8172080.1"/>
    </source>
</evidence>
<accession>A0AAV6TJH2</accession>